<dbReference type="Proteomes" id="UP000327424">
    <property type="component" value="Chromosome"/>
</dbReference>
<gene>
    <name evidence="2" type="ORF">FR932_07630</name>
</gene>
<evidence type="ECO:0008006" key="4">
    <source>
        <dbReference type="Google" id="ProtNLM"/>
    </source>
</evidence>
<feature type="signal peptide" evidence="1">
    <location>
        <begin position="1"/>
        <end position="18"/>
    </location>
</feature>
<evidence type="ECO:0000313" key="2">
    <source>
        <dbReference type="EMBL" id="QFI37730.1"/>
    </source>
</evidence>
<dbReference type="EMBL" id="CP044399">
    <property type="protein sequence ID" value="QFI37730.1"/>
    <property type="molecule type" value="Genomic_DNA"/>
</dbReference>
<keyword evidence="3" id="KW-1185">Reference proteome</keyword>
<organism evidence="2 3">
    <name type="scientific">Moritella marina ATCC 15381</name>
    <dbReference type="NCBI Taxonomy" id="1202962"/>
    <lineage>
        <taxon>Bacteria</taxon>
        <taxon>Pseudomonadati</taxon>
        <taxon>Pseudomonadota</taxon>
        <taxon>Gammaproteobacteria</taxon>
        <taxon>Alteromonadales</taxon>
        <taxon>Moritellaceae</taxon>
        <taxon>Moritella</taxon>
    </lineage>
</organism>
<name>A0A5J6WKX4_MORMI</name>
<feature type="chain" id="PRO_5023908963" description="DUF3080 domain-containing protein" evidence="1">
    <location>
        <begin position="19"/>
        <end position="376"/>
    </location>
</feature>
<proteinExistence type="predicted"/>
<accession>A0A5J6WKX4</accession>
<dbReference type="KEGG" id="mmaa:FR932_07630"/>
<keyword evidence="1" id="KW-0732">Signal</keyword>
<dbReference type="AlphaFoldDB" id="A0A5J6WKX4"/>
<dbReference type="RefSeq" id="WP_019628761.1">
    <property type="nucleotide sequence ID" value="NZ_ALOE01000006.1"/>
</dbReference>
<evidence type="ECO:0000256" key="1">
    <source>
        <dbReference type="SAM" id="SignalP"/>
    </source>
</evidence>
<evidence type="ECO:0000313" key="3">
    <source>
        <dbReference type="Proteomes" id="UP000327424"/>
    </source>
</evidence>
<reference evidence="2 3" key="1">
    <citation type="submission" date="2019-09" db="EMBL/GenBank/DDBJ databases">
        <title>Hybrid Assembly of the complete Genome of the Deep-Sea Bacterium Moritella marina from long Nanopore and Illumina reads.</title>
        <authorList>
            <person name="Magin S."/>
            <person name="Georgoulis A."/>
            <person name="Papadimitriou K."/>
            <person name="Iliakis G."/>
            <person name="Vorgias C.E."/>
        </authorList>
    </citation>
    <scope>NUCLEOTIDE SEQUENCE [LARGE SCALE GENOMIC DNA]</scope>
    <source>
        <strain evidence="2 3">MP-1</strain>
    </source>
</reference>
<protein>
    <recommendedName>
        <fullName evidence="4">DUF3080 domain-containing protein</fullName>
    </recommendedName>
</protein>
<dbReference type="PROSITE" id="PS51257">
    <property type="entry name" value="PROKAR_LIPOPROTEIN"/>
    <property type="match status" value="1"/>
</dbReference>
<dbReference type="OrthoDB" id="6396462at2"/>
<sequence length="376" mass="42898">MNKLLLGIAMCLSLSLSACTNWPDEGYFTDLGAHTEERVLFKQHYDYLNLHLSVANLRGAQACIPAYVKTVNNINSRVAKSIEVEDPQDIKVEIAILEKHITNLVVQLNQVTSNTNCAQPSRILTSNFVHPLIYQLDLLLYCAPQFETGNAILTAEYKACLRQVSFLLLDNPKIVVEYTKYKLFENTVNKKSAQSNLNYNDAIVIHDMDTIVDDNAQPMEEDKGVDDYNEIMRQYLLFEQVPSVNVEQLSRLQINIEQHTPVQIHEIDTSNEQIIFSNKLAVNTYATSLDDVELLNLRTDAIFNYLLNITAEPLRHKVLYEDLRRDAITSSTPIISTLMWQSEANQDVNHKVKDWRFLLNEGEQFNDASLFKGIAL</sequence>